<dbReference type="Proteomes" id="UP001199314">
    <property type="component" value="Unassembled WGS sequence"/>
</dbReference>
<evidence type="ECO:0000313" key="1">
    <source>
        <dbReference type="EMBL" id="MBZ9778915.1"/>
    </source>
</evidence>
<sequence length="198" mass="23143">MFSRDHNAVYPKLGVFLGGVSPPDGEMKTGWRRKIISVLQQDERLDPSMLLVSPEPKSGYWEELEGAGAKVTDKDLEVIRDPQMLWEHHYLKRCDITTFWLPAYWTKEKSEVFAPNIGPSSRWEFGYFLQEYLKDRRNKDFIVGSPEDAQGVDWAREISQMHGIKWHTLRKEDKPKLVADSFIEEIADTLIKNKRELF</sequence>
<proteinExistence type="predicted"/>
<accession>A0ABS7XJJ2</accession>
<gene>
    <name evidence="1" type="ORF">LB452_08265</name>
</gene>
<comment type="caution">
    <text evidence="1">The sequence shown here is derived from an EMBL/GenBank/DDBJ whole genome shotgun (WGS) entry which is preliminary data.</text>
</comment>
<name>A0ABS7XJJ2_9FLAO</name>
<dbReference type="EMBL" id="JAIQZE010000008">
    <property type="protein sequence ID" value="MBZ9778915.1"/>
    <property type="molecule type" value="Genomic_DNA"/>
</dbReference>
<dbReference type="RefSeq" id="WP_224461266.1">
    <property type="nucleotide sequence ID" value="NZ_JAIQZE010000008.1"/>
</dbReference>
<keyword evidence="2" id="KW-1185">Reference proteome</keyword>
<evidence type="ECO:0000313" key="2">
    <source>
        <dbReference type="Proteomes" id="UP001199314"/>
    </source>
</evidence>
<protein>
    <submittedName>
        <fullName evidence="1">Uncharacterized protein</fullName>
    </submittedName>
</protein>
<dbReference type="Gene3D" id="3.40.50.450">
    <property type="match status" value="1"/>
</dbReference>
<organism evidence="1 2">
    <name type="scientific">Psychroflexus longus</name>
    <dbReference type="NCBI Taxonomy" id="2873596"/>
    <lineage>
        <taxon>Bacteria</taxon>
        <taxon>Pseudomonadati</taxon>
        <taxon>Bacteroidota</taxon>
        <taxon>Flavobacteriia</taxon>
        <taxon>Flavobacteriales</taxon>
        <taxon>Flavobacteriaceae</taxon>
        <taxon>Psychroflexus</taxon>
    </lineage>
</organism>
<reference evidence="2" key="1">
    <citation type="submission" date="2023-07" db="EMBL/GenBank/DDBJ databases">
        <title>Novel species isolated from saline lakes on Tibetan Plateau.</title>
        <authorList>
            <person name="Lu H."/>
        </authorList>
    </citation>
    <scope>NUCLEOTIDE SEQUENCE [LARGE SCALE GENOMIC DNA]</scope>
    <source>
        <strain evidence="2">CAK8W</strain>
    </source>
</reference>